<reference evidence="2" key="1">
    <citation type="submission" date="2022-07" db="EMBL/GenBank/DDBJ databases">
        <title>Taxonomy of Aspergillus series Nigri: significant species reduction supported by multi-species coalescent approaches.</title>
        <authorList>
            <person name="Bian C."/>
            <person name="Kusuya Y."/>
            <person name="Sklenar F."/>
            <person name="D'hooge E."/>
            <person name="Yaguchi T."/>
            <person name="Takahashi H."/>
            <person name="Hubka V."/>
        </authorList>
    </citation>
    <scope>NUCLEOTIDE SEQUENCE</scope>
    <source>
        <strain evidence="2">CBS 733.88</strain>
    </source>
</reference>
<organism evidence="2 3">
    <name type="scientific">Aspergillus brasiliensis</name>
    <dbReference type="NCBI Taxonomy" id="319629"/>
    <lineage>
        <taxon>Eukaryota</taxon>
        <taxon>Fungi</taxon>
        <taxon>Dikarya</taxon>
        <taxon>Ascomycota</taxon>
        <taxon>Pezizomycotina</taxon>
        <taxon>Eurotiomycetes</taxon>
        <taxon>Eurotiomycetidae</taxon>
        <taxon>Eurotiales</taxon>
        <taxon>Aspergillaceae</taxon>
        <taxon>Aspergillus</taxon>
        <taxon>Aspergillus subgen. Circumdati</taxon>
    </lineage>
</organism>
<evidence type="ECO:0000313" key="2">
    <source>
        <dbReference type="EMBL" id="GKZ23047.1"/>
    </source>
</evidence>
<dbReference type="PROSITE" id="PS50181">
    <property type="entry name" value="FBOX"/>
    <property type="match status" value="1"/>
</dbReference>
<gene>
    <name evidence="2" type="ORF">AbraCBS73388_009387</name>
</gene>
<dbReference type="AlphaFoldDB" id="A0A9W6DQ77"/>
<dbReference type="CDD" id="cd09917">
    <property type="entry name" value="F-box_SF"/>
    <property type="match status" value="1"/>
</dbReference>
<dbReference type="InterPro" id="IPR036047">
    <property type="entry name" value="F-box-like_dom_sf"/>
</dbReference>
<proteinExistence type="predicted"/>
<evidence type="ECO:0000259" key="1">
    <source>
        <dbReference type="PROSITE" id="PS50181"/>
    </source>
</evidence>
<dbReference type="Gene3D" id="1.20.1280.50">
    <property type="match status" value="1"/>
</dbReference>
<feature type="domain" description="F-box" evidence="1">
    <location>
        <begin position="1"/>
        <end position="46"/>
    </location>
</feature>
<accession>A0A9W6DQ77</accession>
<sequence>MTENKAVPSEIFSLILAHLGPAFLASYASVCRKWQALIEKQTFSHLLLGPDRLAESKRIAFPGSSRRCSIRYLDLYILLPVCEVAARTRLETETDRQKNNETFTQTIVSFWDILSTWSKQDVAGLSLNIRARSPSDCGAESDERKRMDRRRRGRKFPKEDLLDWRFYQSYLEWTTNPTTLAELSCVVQFRVTCRGHRKITPATVSKLLSRLPGTQRVYAI</sequence>
<comment type="caution">
    <text evidence="2">The sequence shown here is derived from an EMBL/GenBank/DDBJ whole genome shotgun (WGS) entry which is preliminary data.</text>
</comment>
<dbReference type="Proteomes" id="UP001143548">
    <property type="component" value="Unassembled WGS sequence"/>
</dbReference>
<evidence type="ECO:0000313" key="3">
    <source>
        <dbReference type="Proteomes" id="UP001143548"/>
    </source>
</evidence>
<protein>
    <recommendedName>
        <fullName evidence="1">F-box domain-containing protein</fullName>
    </recommendedName>
</protein>
<dbReference type="SUPFAM" id="SSF81383">
    <property type="entry name" value="F-box domain"/>
    <property type="match status" value="1"/>
</dbReference>
<dbReference type="InterPro" id="IPR001810">
    <property type="entry name" value="F-box_dom"/>
</dbReference>
<dbReference type="SMART" id="SM00256">
    <property type="entry name" value="FBOX"/>
    <property type="match status" value="1"/>
</dbReference>
<dbReference type="Pfam" id="PF12937">
    <property type="entry name" value="F-box-like"/>
    <property type="match status" value="1"/>
</dbReference>
<dbReference type="EMBL" id="BROQ01000061">
    <property type="protein sequence ID" value="GKZ23047.1"/>
    <property type="molecule type" value="Genomic_DNA"/>
</dbReference>
<name>A0A9W6DQ77_9EURO</name>